<dbReference type="PANTHER" id="PTHR43491:SF2">
    <property type="entry name" value="UDP-N-ACETYL-D-MANNOSAMINE DEHYDROGENASE"/>
    <property type="match status" value="1"/>
</dbReference>
<keyword evidence="4" id="KW-0560">Oxidoreductase</keyword>
<accession>A0A1M6XJ08</accession>
<gene>
    <name evidence="11" type="ORF">SAMN05444342_2877</name>
</gene>
<evidence type="ECO:0000259" key="10">
    <source>
        <dbReference type="SMART" id="SM00984"/>
    </source>
</evidence>
<evidence type="ECO:0000256" key="9">
    <source>
        <dbReference type="SAM" id="MobiDB-lite"/>
    </source>
</evidence>
<dbReference type="NCBIfam" id="TIGR03026">
    <property type="entry name" value="NDP-sugDHase"/>
    <property type="match status" value="1"/>
</dbReference>
<sequence>MSTLCIHGLGYIGLPTAAMFANYGHDVVGYDTSEEVVSRLSQGDVHIDEPGLRAFVTQAIESDKLTISNEVVSAKYHIICVPTPFDRESKEAGLEYVESAGEAIVPHLRPGDTVILESTVPPGTTADVLRPVLEESTLEAGKDFALAHCPETVLPGDIITELKQNARIIGGVNGVSTEAAVRLYESFVEAEIHTTADATTAEFVKLIQNTFRDANIAIANEIAKLSHDYEIDSREAISLANEHPRVNIHHPGPGVGGHCLPVDPWFLGQNSEKLDLIKHAREVNDGMSSYIIDILDEELDGLEDSTIAILGVAYKGNVGDTRESPGLKLARELQSPAMQEEEPALADGGPQADPVKAPTVTLHDPHVTDQTLQLSPLEEAVDDADAIVVTTDHDEFEEMDPHSVGRWMDGDLIVDTKAILDEHDWNTEGFRVSRI</sequence>
<dbReference type="SUPFAM" id="SSF48179">
    <property type="entry name" value="6-phosphogluconate dehydrogenase C-terminal domain-like"/>
    <property type="match status" value="1"/>
</dbReference>
<feature type="domain" description="UDP-glucose/GDP-mannose dehydrogenase C-terminal" evidence="10">
    <location>
        <begin position="308"/>
        <end position="422"/>
    </location>
</feature>
<keyword evidence="12" id="KW-1185">Reference proteome</keyword>
<dbReference type="OrthoDB" id="372050at2157"/>
<dbReference type="Gene3D" id="3.40.50.720">
    <property type="entry name" value="NAD(P)-binding Rossmann-like Domain"/>
    <property type="match status" value="2"/>
</dbReference>
<dbReference type="SUPFAM" id="SSF51735">
    <property type="entry name" value="NAD(P)-binding Rossmann-fold domains"/>
    <property type="match status" value="1"/>
</dbReference>
<name>A0A1M6XJ08_HALPU</name>
<evidence type="ECO:0000256" key="5">
    <source>
        <dbReference type="ARBA" id="ARBA00023027"/>
    </source>
</evidence>
<dbReference type="InterPro" id="IPR014026">
    <property type="entry name" value="UDP-Glc/GDP-Man_DH_dimer"/>
</dbReference>
<comment type="catalytic activity">
    <reaction evidence="7">
        <text>UDP-N-acetyl-alpha-D-mannosamine + 2 NAD(+) + H2O = UDP-N-acetyl-alpha-D-mannosaminouronate + 2 NADH + 3 H(+)</text>
        <dbReference type="Rhea" id="RHEA:25780"/>
        <dbReference type="ChEBI" id="CHEBI:15377"/>
        <dbReference type="ChEBI" id="CHEBI:15378"/>
        <dbReference type="ChEBI" id="CHEBI:57540"/>
        <dbReference type="ChEBI" id="CHEBI:57945"/>
        <dbReference type="ChEBI" id="CHEBI:68623"/>
        <dbReference type="ChEBI" id="CHEBI:70731"/>
        <dbReference type="EC" id="1.1.1.336"/>
    </reaction>
</comment>
<evidence type="ECO:0000256" key="1">
    <source>
        <dbReference type="ARBA" id="ARBA00006601"/>
    </source>
</evidence>
<dbReference type="InterPro" id="IPR036291">
    <property type="entry name" value="NAD(P)-bd_dom_sf"/>
</dbReference>
<dbReference type="Pfam" id="PF03720">
    <property type="entry name" value="UDPG_MGDP_dh_C"/>
    <property type="match status" value="1"/>
</dbReference>
<dbReference type="SUPFAM" id="SSF52413">
    <property type="entry name" value="UDP-glucose/GDP-mannose dehydrogenase C-terminal domain"/>
    <property type="match status" value="1"/>
</dbReference>
<dbReference type="Proteomes" id="UP000184203">
    <property type="component" value="Unassembled WGS sequence"/>
</dbReference>
<dbReference type="EMBL" id="FRAN01000004">
    <property type="protein sequence ID" value="SHL05896.1"/>
    <property type="molecule type" value="Genomic_DNA"/>
</dbReference>
<reference evidence="12" key="1">
    <citation type="submission" date="2016-11" db="EMBL/GenBank/DDBJ databases">
        <authorList>
            <person name="Varghese N."/>
            <person name="Submissions S."/>
        </authorList>
    </citation>
    <scope>NUCLEOTIDE SEQUENCE [LARGE SCALE GENOMIC DNA]</scope>
    <source>
        <strain evidence="12">DX253</strain>
    </source>
</reference>
<comment type="similarity">
    <text evidence="1 8">Belongs to the UDP-glucose/GDP-mannose dehydrogenase family.</text>
</comment>
<proteinExistence type="inferred from homology"/>
<dbReference type="RefSeq" id="WP_026177904.1">
    <property type="nucleotide sequence ID" value="NZ_AEMG01000029.1"/>
</dbReference>
<dbReference type="SMART" id="SM00984">
    <property type="entry name" value="UDPG_MGDP_dh_C"/>
    <property type="match status" value="1"/>
</dbReference>
<dbReference type="InterPro" id="IPR036220">
    <property type="entry name" value="UDP-Glc/GDP-Man_DH_C_sf"/>
</dbReference>
<dbReference type="GO" id="GO:0089714">
    <property type="term" value="F:UDP-N-acetyl-D-mannosamine dehydrogenase activity"/>
    <property type="evidence" value="ECO:0007669"/>
    <property type="project" value="UniProtKB-EC"/>
</dbReference>
<dbReference type="Pfam" id="PF00984">
    <property type="entry name" value="UDPG_MGDP_dh"/>
    <property type="match status" value="1"/>
</dbReference>
<protein>
    <recommendedName>
        <fullName evidence="3">UDP-N-acetyl-D-mannosamine dehydrogenase</fullName>
        <ecNumber evidence="2">1.1.1.336</ecNumber>
    </recommendedName>
    <alternativeName>
        <fullName evidence="6">UDP-ManNAc 6-dehydrogenase</fullName>
    </alternativeName>
</protein>
<evidence type="ECO:0000256" key="4">
    <source>
        <dbReference type="ARBA" id="ARBA00023002"/>
    </source>
</evidence>
<dbReference type="InterPro" id="IPR001732">
    <property type="entry name" value="UDP-Glc/GDP-Man_DH_N"/>
</dbReference>
<dbReference type="GO" id="GO:0016628">
    <property type="term" value="F:oxidoreductase activity, acting on the CH-CH group of donors, NAD or NADP as acceptor"/>
    <property type="evidence" value="ECO:0007669"/>
    <property type="project" value="InterPro"/>
</dbReference>
<evidence type="ECO:0000256" key="8">
    <source>
        <dbReference type="PIRNR" id="PIRNR000124"/>
    </source>
</evidence>
<dbReference type="PANTHER" id="PTHR43491">
    <property type="entry name" value="UDP-N-ACETYL-D-MANNOSAMINE DEHYDROGENASE"/>
    <property type="match status" value="1"/>
</dbReference>
<evidence type="ECO:0000313" key="12">
    <source>
        <dbReference type="Proteomes" id="UP000184203"/>
    </source>
</evidence>
<dbReference type="GO" id="GO:0000271">
    <property type="term" value="P:polysaccharide biosynthetic process"/>
    <property type="evidence" value="ECO:0007669"/>
    <property type="project" value="InterPro"/>
</dbReference>
<dbReference type="InterPro" id="IPR014027">
    <property type="entry name" value="UDP-Glc/GDP-Man_DH_C"/>
</dbReference>
<dbReference type="InterPro" id="IPR028359">
    <property type="entry name" value="UDP_ManNAc/GlcNAc_DH"/>
</dbReference>
<dbReference type="AlphaFoldDB" id="A0A1M6XJ08"/>
<dbReference type="EC" id="1.1.1.336" evidence="2"/>
<dbReference type="GO" id="GO:0051287">
    <property type="term" value="F:NAD binding"/>
    <property type="evidence" value="ECO:0007669"/>
    <property type="project" value="InterPro"/>
</dbReference>
<dbReference type="InterPro" id="IPR017476">
    <property type="entry name" value="UDP-Glc/GDP-Man"/>
</dbReference>
<dbReference type="PIRSF" id="PIRSF500136">
    <property type="entry name" value="UDP_ManNAc_DH"/>
    <property type="match status" value="1"/>
</dbReference>
<evidence type="ECO:0000256" key="6">
    <source>
        <dbReference type="ARBA" id="ARBA00030172"/>
    </source>
</evidence>
<evidence type="ECO:0000256" key="7">
    <source>
        <dbReference type="ARBA" id="ARBA00049130"/>
    </source>
</evidence>
<keyword evidence="5" id="KW-0520">NAD</keyword>
<dbReference type="PIRSF" id="PIRSF000124">
    <property type="entry name" value="UDPglc_GDPman_dh"/>
    <property type="match status" value="1"/>
</dbReference>
<dbReference type="Pfam" id="PF03721">
    <property type="entry name" value="UDPG_MGDP_dh_N"/>
    <property type="match status" value="1"/>
</dbReference>
<evidence type="ECO:0000256" key="3">
    <source>
        <dbReference type="ARBA" id="ARBA00016796"/>
    </source>
</evidence>
<evidence type="ECO:0000313" key="11">
    <source>
        <dbReference type="EMBL" id="SHL05896.1"/>
    </source>
</evidence>
<organism evidence="11 12">
    <name type="scientific">Haladaptatus paucihalophilus DX253</name>
    <dbReference type="NCBI Taxonomy" id="797209"/>
    <lineage>
        <taxon>Archaea</taxon>
        <taxon>Methanobacteriati</taxon>
        <taxon>Methanobacteriota</taxon>
        <taxon>Stenosarchaea group</taxon>
        <taxon>Halobacteria</taxon>
        <taxon>Halobacteriales</taxon>
        <taxon>Haladaptataceae</taxon>
        <taxon>Haladaptatus</taxon>
    </lineage>
</organism>
<evidence type="ECO:0000256" key="2">
    <source>
        <dbReference type="ARBA" id="ARBA00012935"/>
    </source>
</evidence>
<feature type="region of interest" description="Disordered" evidence="9">
    <location>
        <begin position="333"/>
        <end position="352"/>
    </location>
</feature>
<dbReference type="InterPro" id="IPR008927">
    <property type="entry name" value="6-PGluconate_DH-like_C_sf"/>
</dbReference>